<name>A0A443IQR5_9RHOB</name>
<gene>
    <name evidence="2" type="ORF">D2T33_14365</name>
</gene>
<proteinExistence type="predicted"/>
<comment type="caution">
    <text evidence="2">The sequence shown here is derived from an EMBL/GenBank/DDBJ whole genome shotgun (WGS) entry which is preliminary data.</text>
</comment>
<reference evidence="2 3" key="2">
    <citation type="submission" date="2019-01" db="EMBL/GenBank/DDBJ databases">
        <authorList>
            <person name="Li Y."/>
        </authorList>
    </citation>
    <scope>NUCLEOTIDE SEQUENCE [LARGE SCALE GENOMIC DNA]</scope>
    <source>
        <strain evidence="2 3">2D-5</strain>
    </source>
</reference>
<dbReference type="EMBL" id="SAUW01000015">
    <property type="protein sequence ID" value="RWR09179.1"/>
    <property type="molecule type" value="Genomic_DNA"/>
</dbReference>
<evidence type="ECO:0000313" key="2">
    <source>
        <dbReference type="EMBL" id="RWR09179.1"/>
    </source>
</evidence>
<dbReference type="AlphaFoldDB" id="A0A443IQR5"/>
<accession>A0A443IQR5</accession>
<reference evidence="2 3" key="1">
    <citation type="submission" date="2019-01" db="EMBL/GenBank/DDBJ databases">
        <title>Sinorhodobacter populi sp. nov. isolated from the symptomatic bark tissue of Populus euramericana canker.</title>
        <authorList>
            <person name="Xu G."/>
        </authorList>
    </citation>
    <scope>NUCLEOTIDE SEQUENCE [LARGE SCALE GENOMIC DNA]</scope>
    <source>
        <strain evidence="2 3">2D-5</strain>
    </source>
</reference>
<feature type="domain" description="DUF4935" evidence="1">
    <location>
        <begin position="21"/>
        <end position="189"/>
    </location>
</feature>
<evidence type="ECO:0000313" key="3">
    <source>
        <dbReference type="Proteomes" id="UP000285710"/>
    </source>
</evidence>
<protein>
    <recommendedName>
        <fullName evidence="1">DUF4935 domain-containing protein</fullName>
    </recommendedName>
</protein>
<dbReference type="Pfam" id="PF16289">
    <property type="entry name" value="PIN_12"/>
    <property type="match status" value="1"/>
</dbReference>
<dbReference type="InterPro" id="IPR032557">
    <property type="entry name" value="DUF4935"/>
</dbReference>
<dbReference type="Proteomes" id="UP000285710">
    <property type="component" value="Unassembled WGS sequence"/>
</dbReference>
<organism evidence="2 3">
    <name type="scientific">Paenirhodobacter populi</name>
    <dbReference type="NCBI Taxonomy" id="2306993"/>
    <lineage>
        <taxon>Bacteria</taxon>
        <taxon>Pseudomonadati</taxon>
        <taxon>Pseudomonadota</taxon>
        <taxon>Alphaproteobacteria</taxon>
        <taxon>Rhodobacterales</taxon>
        <taxon>Rhodobacter group</taxon>
        <taxon>Paenirhodobacter</taxon>
    </lineage>
</organism>
<dbReference type="RefSeq" id="WP_128270225.1">
    <property type="nucleotide sequence ID" value="NZ_SAUW01000015.1"/>
</dbReference>
<evidence type="ECO:0000259" key="1">
    <source>
        <dbReference type="Pfam" id="PF16289"/>
    </source>
</evidence>
<keyword evidence="3" id="KW-1185">Reference proteome</keyword>
<sequence>MPTMTRQQVIDAINDGRIAAVTIDTTVFDSKQKDFRRTDFRSISQIRTRNTPILITDVIANEMVAHLEVEAANTQRALKTALRSNNLRWFRQSPADEHSALFIDKDPQEFAKSEFDDFAKAVGAEVIKVADTPDGLAELFRRYFAVQTPFAKKESRKQEFPDAAALLCLEEYAKAKGKLVICVAQDKAWKDFAARSDHLVTVFPLTEALGIYSEAFKDADLADKIVKLWLDGKEPNFEEAVRDAIIERLTYVDYDVDANCSVEFEAEPMDAQLKEILMGTLTNPVVLTADDDTVTFSIEVNIKADFEALFNFSIWDSIDRESVGMGSEYVGTTTDVPVHLTIVADRDVTNGIAFHEIDVSQKTFTVDFGYVDAFPVEEPDYD</sequence>